<protein>
    <submittedName>
        <fullName evidence="1">Uncharacterized protein</fullName>
    </submittedName>
</protein>
<dbReference type="EMBL" id="JACVVK020000346">
    <property type="protein sequence ID" value="KAK7477583.1"/>
    <property type="molecule type" value="Genomic_DNA"/>
</dbReference>
<reference evidence="1 2" key="1">
    <citation type="journal article" date="2023" name="Sci. Data">
        <title>Genome assembly of the Korean intertidal mud-creeper Batillaria attramentaria.</title>
        <authorList>
            <person name="Patra A.K."/>
            <person name="Ho P.T."/>
            <person name="Jun S."/>
            <person name="Lee S.J."/>
            <person name="Kim Y."/>
            <person name="Won Y.J."/>
        </authorList>
    </citation>
    <scope>NUCLEOTIDE SEQUENCE [LARGE SCALE GENOMIC DNA]</scope>
    <source>
        <strain evidence="1">Wonlab-2016</strain>
    </source>
</reference>
<name>A0ABD0JSN3_9CAEN</name>
<evidence type="ECO:0000313" key="2">
    <source>
        <dbReference type="Proteomes" id="UP001519460"/>
    </source>
</evidence>
<gene>
    <name evidence="1" type="ORF">BaRGS_00031188</name>
</gene>
<evidence type="ECO:0000313" key="1">
    <source>
        <dbReference type="EMBL" id="KAK7477583.1"/>
    </source>
</evidence>
<dbReference type="Proteomes" id="UP001519460">
    <property type="component" value="Unassembled WGS sequence"/>
</dbReference>
<organism evidence="1 2">
    <name type="scientific">Batillaria attramentaria</name>
    <dbReference type="NCBI Taxonomy" id="370345"/>
    <lineage>
        <taxon>Eukaryota</taxon>
        <taxon>Metazoa</taxon>
        <taxon>Spiralia</taxon>
        <taxon>Lophotrochozoa</taxon>
        <taxon>Mollusca</taxon>
        <taxon>Gastropoda</taxon>
        <taxon>Caenogastropoda</taxon>
        <taxon>Sorbeoconcha</taxon>
        <taxon>Cerithioidea</taxon>
        <taxon>Batillariidae</taxon>
        <taxon>Batillaria</taxon>
    </lineage>
</organism>
<dbReference type="AlphaFoldDB" id="A0ABD0JSN3"/>
<feature type="non-terminal residue" evidence="1">
    <location>
        <position position="110"/>
    </location>
</feature>
<proteinExistence type="predicted"/>
<keyword evidence="2" id="KW-1185">Reference proteome</keyword>
<sequence>MAEPANCQETRQRTLLDQWTRRTGCNKGLLYRFASDRLMEGEMDTAQDMDLSWGVLKARAELFTQTNFAVMRVVSAGEASSIVAIDHWWTVSRANKRSLYRLTLYGTEDR</sequence>
<accession>A0ABD0JSN3</accession>
<comment type="caution">
    <text evidence="1">The sequence shown here is derived from an EMBL/GenBank/DDBJ whole genome shotgun (WGS) entry which is preliminary data.</text>
</comment>